<dbReference type="InterPro" id="IPR000073">
    <property type="entry name" value="AB_hydrolase_1"/>
</dbReference>
<evidence type="ECO:0000259" key="2">
    <source>
        <dbReference type="Pfam" id="PF00561"/>
    </source>
</evidence>
<accession>A0A1H1X625</accession>
<dbReference type="eggNOG" id="COG2267">
    <property type="taxonomic scope" value="Bacteria"/>
</dbReference>
<dbReference type="InterPro" id="IPR000639">
    <property type="entry name" value="Epox_hydrolase-like"/>
</dbReference>
<dbReference type="Gene3D" id="3.40.50.1820">
    <property type="entry name" value="alpha/beta hydrolase"/>
    <property type="match status" value="1"/>
</dbReference>
<evidence type="ECO:0000256" key="1">
    <source>
        <dbReference type="ARBA" id="ARBA00022801"/>
    </source>
</evidence>
<keyword evidence="1" id="KW-0378">Hydrolase</keyword>
<feature type="domain" description="AB hydrolase-1" evidence="2">
    <location>
        <begin position="29"/>
        <end position="278"/>
    </location>
</feature>
<dbReference type="GeneID" id="36299636"/>
<dbReference type="EMBL" id="LT629770">
    <property type="protein sequence ID" value="SDT04039.1"/>
    <property type="molecule type" value="Genomic_DNA"/>
</dbReference>
<dbReference type="PANTHER" id="PTHR43798">
    <property type="entry name" value="MONOACYLGLYCEROL LIPASE"/>
    <property type="match status" value="1"/>
</dbReference>
<protein>
    <submittedName>
        <fullName evidence="3">Pimeloyl-ACP methyl ester carboxylesterase</fullName>
    </submittedName>
</protein>
<dbReference type="GO" id="GO:0016787">
    <property type="term" value="F:hydrolase activity"/>
    <property type="evidence" value="ECO:0007669"/>
    <property type="project" value="UniProtKB-KW"/>
</dbReference>
<dbReference type="InterPro" id="IPR050266">
    <property type="entry name" value="AB_hydrolase_sf"/>
</dbReference>
<name>A0A1H1X625_9MICO</name>
<proteinExistence type="predicted"/>
<evidence type="ECO:0000313" key="3">
    <source>
        <dbReference type="EMBL" id="SDT04039.1"/>
    </source>
</evidence>
<evidence type="ECO:0000313" key="4">
    <source>
        <dbReference type="Proteomes" id="UP000182126"/>
    </source>
</evidence>
<dbReference type="PANTHER" id="PTHR43798:SF31">
    <property type="entry name" value="AB HYDROLASE SUPERFAMILY PROTEIN YCLE"/>
    <property type="match status" value="1"/>
</dbReference>
<dbReference type="Pfam" id="PF00561">
    <property type="entry name" value="Abhydrolase_1"/>
    <property type="match status" value="1"/>
</dbReference>
<dbReference type="SUPFAM" id="SSF53474">
    <property type="entry name" value="alpha/beta-Hydrolases"/>
    <property type="match status" value="1"/>
</dbReference>
<gene>
    <name evidence="3" type="ORF">SAMN04489809_3352</name>
</gene>
<sequence length="296" mass="31445">MSAPRRHTVTVPGAAVSILEWCPSGETQPPVLLLHGGGADSAELSWGEVGPALAAAGHRVFAPDHPGFGRSSHLDAPLTQERLVQYVGDLVDALGLHAYAIGGLSMGAGMALGHLLDRPDGAHAAALLGSYGLMPRLTDGAFGPLSHLSTFLLLRSGLLGAMTRVYARDRKAMTRGLQDLVRSPDARTPALVDAVLAEAATGSGLKTFGGWQRDQVRPLRLRTDYRDRLAEIRVPVLLVHGDRDSGVPLRRVEAAAESLPDGQLFVAPGAGHWVQRDRPDLVIPALREWFARGSDA</sequence>
<dbReference type="InterPro" id="IPR029058">
    <property type="entry name" value="AB_hydrolase_fold"/>
</dbReference>
<organism evidence="3 4">
    <name type="scientific">Microbacterium paraoxydans</name>
    <dbReference type="NCBI Taxonomy" id="199592"/>
    <lineage>
        <taxon>Bacteria</taxon>
        <taxon>Bacillati</taxon>
        <taxon>Actinomycetota</taxon>
        <taxon>Actinomycetes</taxon>
        <taxon>Micrococcales</taxon>
        <taxon>Microbacteriaceae</taxon>
        <taxon>Microbacterium</taxon>
    </lineage>
</organism>
<dbReference type="GO" id="GO:0016020">
    <property type="term" value="C:membrane"/>
    <property type="evidence" value="ECO:0007669"/>
    <property type="project" value="TreeGrafter"/>
</dbReference>
<dbReference type="RefSeq" id="WP_060922234.1">
    <property type="nucleotide sequence ID" value="NZ_JALXUB010000025.1"/>
</dbReference>
<reference evidence="3 4" key="1">
    <citation type="submission" date="2016-10" db="EMBL/GenBank/DDBJ databases">
        <authorList>
            <person name="de Groot N.N."/>
        </authorList>
    </citation>
    <scope>NUCLEOTIDE SEQUENCE [LARGE SCALE GENOMIC DNA]</scope>
    <source>
        <strain evidence="3 4">DSM 15019</strain>
    </source>
</reference>
<dbReference type="AlphaFoldDB" id="A0A1H1X625"/>
<dbReference type="PRINTS" id="PR00111">
    <property type="entry name" value="ABHYDROLASE"/>
</dbReference>
<dbReference type="Proteomes" id="UP000182126">
    <property type="component" value="Chromosome I"/>
</dbReference>
<dbReference type="PRINTS" id="PR00412">
    <property type="entry name" value="EPOXHYDRLASE"/>
</dbReference>